<dbReference type="PANTHER" id="PTHR43130:SF3">
    <property type="entry name" value="HTH-TYPE TRANSCRIPTIONAL REGULATOR RV1931C"/>
    <property type="match status" value="1"/>
</dbReference>
<dbReference type="PROSITE" id="PS00041">
    <property type="entry name" value="HTH_ARAC_FAMILY_1"/>
    <property type="match status" value="1"/>
</dbReference>
<keyword evidence="3" id="KW-0804">Transcription</keyword>
<evidence type="ECO:0000256" key="1">
    <source>
        <dbReference type="ARBA" id="ARBA00023015"/>
    </source>
</evidence>
<evidence type="ECO:0000256" key="2">
    <source>
        <dbReference type="ARBA" id="ARBA00023125"/>
    </source>
</evidence>
<name>A0A916QMU9_9GAMM</name>
<comment type="caution">
    <text evidence="5">The sequence shown here is derived from an EMBL/GenBank/DDBJ whole genome shotgun (WGS) entry which is preliminary data.</text>
</comment>
<dbReference type="Pfam" id="PF01965">
    <property type="entry name" value="DJ-1_PfpI"/>
    <property type="match status" value="1"/>
</dbReference>
<dbReference type="GO" id="GO:0003700">
    <property type="term" value="F:DNA-binding transcription factor activity"/>
    <property type="evidence" value="ECO:0007669"/>
    <property type="project" value="InterPro"/>
</dbReference>
<proteinExistence type="predicted"/>
<dbReference type="Pfam" id="PF12833">
    <property type="entry name" value="HTH_18"/>
    <property type="match status" value="1"/>
</dbReference>
<dbReference type="InterPro" id="IPR052158">
    <property type="entry name" value="INH-QAR"/>
</dbReference>
<reference evidence="5" key="2">
    <citation type="submission" date="2020-09" db="EMBL/GenBank/DDBJ databases">
        <authorList>
            <person name="Sun Q."/>
            <person name="Zhou Y."/>
        </authorList>
    </citation>
    <scope>NUCLEOTIDE SEQUENCE</scope>
    <source>
        <strain evidence="5">CGMCC 1.15425</strain>
    </source>
</reference>
<evidence type="ECO:0000256" key="3">
    <source>
        <dbReference type="ARBA" id="ARBA00023163"/>
    </source>
</evidence>
<dbReference type="Proteomes" id="UP000627715">
    <property type="component" value="Unassembled WGS sequence"/>
</dbReference>
<dbReference type="SUPFAM" id="SSF46689">
    <property type="entry name" value="Homeodomain-like"/>
    <property type="match status" value="2"/>
</dbReference>
<dbReference type="Gene3D" id="3.40.50.880">
    <property type="match status" value="1"/>
</dbReference>
<dbReference type="GO" id="GO:0009893">
    <property type="term" value="P:positive regulation of metabolic process"/>
    <property type="evidence" value="ECO:0007669"/>
    <property type="project" value="UniProtKB-ARBA"/>
</dbReference>
<keyword evidence="2" id="KW-0238">DNA-binding</keyword>
<evidence type="ECO:0000313" key="6">
    <source>
        <dbReference type="Proteomes" id="UP000627715"/>
    </source>
</evidence>
<dbReference type="PANTHER" id="PTHR43130">
    <property type="entry name" value="ARAC-FAMILY TRANSCRIPTIONAL REGULATOR"/>
    <property type="match status" value="1"/>
</dbReference>
<dbReference type="SMART" id="SM00342">
    <property type="entry name" value="HTH_ARAC"/>
    <property type="match status" value="1"/>
</dbReference>
<reference evidence="5" key="1">
    <citation type="journal article" date="2014" name="Int. J. Syst. Evol. Microbiol.">
        <title>Complete genome sequence of Corynebacterium casei LMG S-19264T (=DSM 44701T), isolated from a smear-ripened cheese.</title>
        <authorList>
            <consortium name="US DOE Joint Genome Institute (JGI-PGF)"/>
            <person name="Walter F."/>
            <person name="Albersmeier A."/>
            <person name="Kalinowski J."/>
            <person name="Ruckert C."/>
        </authorList>
    </citation>
    <scope>NUCLEOTIDE SEQUENCE</scope>
    <source>
        <strain evidence="5">CGMCC 1.15425</strain>
    </source>
</reference>
<accession>A0A916QMU9</accession>
<dbReference type="InterPro" id="IPR018060">
    <property type="entry name" value="HTH_AraC"/>
</dbReference>
<evidence type="ECO:0000313" key="5">
    <source>
        <dbReference type="EMBL" id="GFZ80218.1"/>
    </source>
</evidence>
<dbReference type="InterPro" id="IPR018062">
    <property type="entry name" value="HTH_AraC-typ_CS"/>
</dbReference>
<evidence type="ECO:0000259" key="4">
    <source>
        <dbReference type="PROSITE" id="PS01124"/>
    </source>
</evidence>
<dbReference type="AlphaFoldDB" id="A0A916QMU9"/>
<sequence length="302" mass="33075">MSDIAIPLDLFRHVRTATGEPAYKVTLCGVNKTLRNHGMVLRPDAGLDHLKNADTVVVPGRNDAMAASSPKLLNALKLSSTRGTRIASICTGSVVLAQAGLLNGLRATSHWLVTDQLAAAYPDIHVDANQLYIDNGQVLTSAGAAAAHDLCLHMIRCDYGAAVAAATARVAVMPVFREGGQAQFIDRNLIAKDKQRSLSPVLRWIEKNHQQPLRLSDIAQEAAMSVRTLNRRFTEELGVTPIQWLLQYRVSVAQQLLEESQLGVEQIAFKVGFGSTSVFRKQFRRITRMSAVGYRCSFRQTA</sequence>
<organism evidence="5 6">
    <name type="scientific">Pseudohongiella nitratireducens</name>
    <dbReference type="NCBI Taxonomy" id="1768907"/>
    <lineage>
        <taxon>Bacteria</taxon>
        <taxon>Pseudomonadati</taxon>
        <taxon>Pseudomonadota</taxon>
        <taxon>Gammaproteobacteria</taxon>
        <taxon>Pseudomonadales</taxon>
        <taxon>Pseudohongiellaceae</taxon>
        <taxon>Pseudohongiella</taxon>
    </lineage>
</organism>
<gene>
    <name evidence="5" type="ORF">GCM10011403_24260</name>
</gene>
<dbReference type="Gene3D" id="1.10.10.60">
    <property type="entry name" value="Homeodomain-like"/>
    <property type="match status" value="1"/>
</dbReference>
<dbReference type="EMBL" id="BMIY01000010">
    <property type="protein sequence ID" value="GFZ80218.1"/>
    <property type="molecule type" value="Genomic_DNA"/>
</dbReference>
<protein>
    <submittedName>
        <fullName evidence="5">Transcription regulator, AraC family protein</fullName>
    </submittedName>
</protein>
<dbReference type="InterPro" id="IPR009057">
    <property type="entry name" value="Homeodomain-like_sf"/>
</dbReference>
<keyword evidence="1" id="KW-0805">Transcription regulation</keyword>
<dbReference type="CDD" id="cd03137">
    <property type="entry name" value="GATase1_AraC_1"/>
    <property type="match status" value="1"/>
</dbReference>
<dbReference type="SUPFAM" id="SSF52317">
    <property type="entry name" value="Class I glutamine amidotransferase-like"/>
    <property type="match status" value="1"/>
</dbReference>
<feature type="domain" description="HTH araC/xylS-type" evidence="4">
    <location>
        <begin position="199"/>
        <end position="297"/>
    </location>
</feature>
<dbReference type="InterPro" id="IPR029062">
    <property type="entry name" value="Class_I_gatase-like"/>
</dbReference>
<dbReference type="PROSITE" id="PS01124">
    <property type="entry name" value="HTH_ARAC_FAMILY_2"/>
    <property type="match status" value="1"/>
</dbReference>
<keyword evidence="6" id="KW-1185">Reference proteome</keyword>
<dbReference type="InterPro" id="IPR002818">
    <property type="entry name" value="DJ-1/PfpI"/>
</dbReference>
<dbReference type="GO" id="GO:0043565">
    <property type="term" value="F:sequence-specific DNA binding"/>
    <property type="evidence" value="ECO:0007669"/>
    <property type="project" value="InterPro"/>
</dbReference>